<dbReference type="AlphaFoldDB" id="D6ST36"/>
<dbReference type="PANTHER" id="PTHR33507:SF4">
    <property type="entry name" value="NODULATION COMPETITIVENESS PROTEIN NFED"/>
    <property type="match status" value="1"/>
</dbReference>
<accession>D6ST36</accession>
<dbReference type="PANTHER" id="PTHR33507">
    <property type="entry name" value="INNER MEMBRANE PROTEIN YBBJ"/>
    <property type="match status" value="1"/>
</dbReference>
<keyword evidence="3" id="KW-1133">Transmembrane helix</keyword>
<proteinExistence type="predicted"/>
<comment type="subcellular location">
    <subcellularLocation>
        <location evidence="1">Membrane</location>
        <topology evidence="1">Multi-pass membrane protein</topology>
    </subcellularLocation>
</comment>
<keyword evidence="7" id="KW-1185">Reference proteome</keyword>
<evidence type="ECO:0000256" key="2">
    <source>
        <dbReference type="ARBA" id="ARBA00022692"/>
    </source>
</evidence>
<evidence type="ECO:0000259" key="5">
    <source>
        <dbReference type="Pfam" id="PF01957"/>
    </source>
</evidence>
<evidence type="ECO:0000256" key="4">
    <source>
        <dbReference type="ARBA" id="ARBA00023136"/>
    </source>
</evidence>
<evidence type="ECO:0000256" key="3">
    <source>
        <dbReference type="ARBA" id="ARBA00022989"/>
    </source>
</evidence>
<dbReference type="Proteomes" id="UP000005496">
    <property type="component" value="Unassembled WGS sequence"/>
</dbReference>
<dbReference type="RefSeq" id="WP_008871201.1">
    <property type="nucleotide sequence ID" value="NZ_ACJN02000003.1"/>
</dbReference>
<reference evidence="6" key="1">
    <citation type="submission" date="2010-05" db="EMBL/GenBank/DDBJ databases">
        <title>The draft genome of Desulfonatronospira thiodismutans ASO3-1.</title>
        <authorList>
            <consortium name="US DOE Joint Genome Institute (JGI-PGF)"/>
            <person name="Lucas S."/>
            <person name="Copeland A."/>
            <person name="Lapidus A."/>
            <person name="Cheng J.-F."/>
            <person name="Bruce D."/>
            <person name="Goodwin L."/>
            <person name="Pitluck S."/>
            <person name="Chertkov O."/>
            <person name="Brettin T."/>
            <person name="Detter J.C."/>
            <person name="Han C."/>
            <person name="Land M.L."/>
            <person name="Hauser L."/>
            <person name="Kyrpides N."/>
            <person name="Mikhailova N."/>
            <person name="Muyzer G."/>
            <person name="Woyke T."/>
        </authorList>
    </citation>
    <scope>NUCLEOTIDE SEQUENCE [LARGE SCALE GENOMIC DNA]</scope>
    <source>
        <strain evidence="6">ASO3-1</strain>
    </source>
</reference>
<dbReference type="eggNOG" id="COG1030">
    <property type="taxonomic scope" value="Bacteria"/>
</dbReference>
<name>D6ST36_9BACT</name>
<dbReference type="InterPro" id="IPR012340">
    <property type="entry name" value="NA-bd_OB-fold"/>
</dbReference>
<gene>
    <name evidence="6" type="ORF">Dthio_PD1191</name>
</gene>
<evidence type="ECO:0000313" key="6">
    <source>
        <dbReference type="EMBL" id="EFI33852.1"/>
    </source>
</evidence>
<protein>
    <recommendedName>
        <fullName evidence="5">NfeD-like C-terminal domain-containing protein</fullName>
    </recommendedName>
</protein>
<dbReference type="Pfam" id="PF01957">
    <property type="entry name" value="NfeD"/>
    <property type="match status" value="1"/>
</dbReference>
<feature type="domain" description="NfeD-like C-terminal" evidence="5">
    <location>
        <begin position="67"/>
        <end position="123"/>
    </location>
</feature>
<evidence type="ECO:0000313" key="7">
    <source>
        <dbReference type="Proteomes" id="UP000005496"/>
    </source>
</evidence>
<dbReference type="SUPFAM" id="SSF141322">
    <property type="entry name" value="NfeD domain-like"/>
    <property type="match status" value="1"/>
</dbReference>
<keyword evidence="2" id="KW-0812">Transmembrane</keyword>
<dbReference type="OrthoDB" id="9806253at2"/>
<dbReference type="Gene3D" id="2.40.50.140">
    <property type="entry name" value="Nucleic acid-binding proteins"/>
    <property type="match status" value="1"/>
</dbReference>
<dbReference type="InterPro" id="IPR002810">
    <property type="entry name" value="NfeD-like_C"/>
</dbReference>
<organism evidence="6 7">
    <name type="scientific">Desulfonatronospira thiodismutans ASO3-1</name>
    <dbReference type="NCBI Taxonomy" id="555779"/>
    <lineage>
        <taxon>Bacteria</taxon>
        <taxon>Pseudomonadati</taxon>
        <taxon>Thermodesulfobacteriota</taxon>
        <taxon>Desulfovibrionia</taxon>
        <taxon>Desulfovibrionales</taxon>
        <taxon>Desulfonatronovibrionaceae</taxon>
        <taxon>Desulfonatronospira</taxon>
    </lineage>
</organism>
<evidence type="ECO:0000256" key="1">
    <source>
        <dbReference type="ARBA" id="ARBA00004141"/>
    </source>
</evidence>
<comment type="caution">
    <text evidence="6">The sequence shown here is derived from an EMBL/GenBank/DDBJ whole genome shotgun (WGS) entry which is preliminary data.</text>
</comment>
<dbReference type="EMBL" id="ACJN02000003">
    <property type="protein sequence ID" value="EFI33852.1"/>
    <property type="molecule type" value="Genomic_DNA"/>
</dbReference>
<dbReference type="InterPro" id="IPR052165">
    <property type="entry name" value="Membrane_assoc_protease"/>
</dbReference>
<dbReference type="GO" id="GO:0016020">
    <property type="term" value="C:membrane"/>
    <property type="evidence" value="ECO:0007669"/>
    <property type="project" value="UniProtKB-SubCell"/>
</dbReference>
<keyword evidence="4" id="KW-0472">Membrane</keyword>
<sequence>MTPLIRYVALQVPGFLIALILLMHARDQEWISVSTVVLVLAILVFKDVILYPFFRRAMQPGHTDMVARLHGERARVVNTLDPEGQVKLKGEIWNAKSIHGEPVEAGSWVRVSGHRGLKLHVQRCHEYD</sequence>